<evidence type="ECO:0000256" key="4">
    <source>
        <dbReference type="ARBA" id="ARBA00023136"/>
    </source>
</evidence>
<dbReference type="Proteomes" id="UP000063429">
    <property type="component" value="Chromosome"/>
</dbReference>
<organism evidence="6 7">
    <name type="scientific">Herbaspirillum hiltneri N3</name>
    <dbReference type="NCBI Taxonomy" id="1262470"/>
    <lineage>
        <taxon>Bacteria</taxon>
        <taxon>Pseudomonadati</taxon>
        <taxon>Pseudomonadota</taxon>
        <taxon>Betaproteobacteria</taxon>
        <taxon>Burkholderiales</taxon>
        <taxon>Oxalobacteraceae</taxon>
        <taxon>Herbaspirillum</taxon>
    </lineage>
</organism>
<proteinExistence type="predicted"/>
<keyword evidence="3" id="KW-1133">Transmembrane helix</keyword>
<dbReference type="Pfam" id="PF04357">
    <property type="entry name" value="TamB"/>
    <property type="match status" value="1"/>
</dbReference>
<sequence length="1028" mass="108827">MAGATAENLRVAGPVAISNAIPGSLDRQRLPLTSVKARVDLGVDSQQLSDLRVALLKDAMLTGKGEFHPADKTGRFDFDVAGLDLQAIHNELKPTRLAGPLNVVLHPGGQDVVLKLQDAQYGIHADAAITPEQVTLRQVSLTARKARLELAGTLATVGAMEYAFKGKLADFDPSLWVKTGKAPARSGSGADAGIAAHPVTARINMDFDTTGSLSPALQAKLNFTIYDSSYDQLPMSGAGKLQLAGKRLLPSSLELLVAGNQLQLKGAFGAPADKLDIHLDAPQLARLGFGISGLLKLDGQLTGSMQRPNLRATYSGRQLAFGPHQLNRFDGQADLQTDLNASAASASNKLQLSIDGDGYSGPDAALKQLKLSLSGTYGDHKLAVQADGRVRNQTLALQLNAHGKVTEDKNGYGWNGVIDKLENQGLPRIALASPLSLTLAADTLVAGATRLNVDRMAIDLRSLSYQQGRIRSEGSAKALDVGRILELVREMTGTAPPAKTDLVLDADWNFSLADTASGFLQVLRKSGDVAVNTGVSQVALGLSALQLRVDLAGRDAKFNGRVVADRIGAIEAQGQAGLLHQDGVLTLLPDSPLTAHARLNVPEVKTVGALLGPQYSLDGKLAMDLNAAGTLAKPRLTGAINGDGLAVTLFDQGIQLKEGTVRIAMDDNVIDLRQIEFHGGEGTLRATGKVKLGDADPDLNATIVADRLQLFASPDRQLMLSGQAKLANVNEQLRIDGKFTVDKALFDLPKSSAPKLGDDVVIVRKDKDGKSRAKAGAAATSKEKLTAATEKPAGRFAPVMNIVVDLGNNFRFNGSGADLKLRGEMNVRSEPLLPLRATGTVRVAEGTYEAFGTKLNIERGIINFQGPISNPNLNILAMRRNQDVEAGVEVTGNANLPRVRLVSEPNVPDDEKLSWMMFGHGSDSSGLGQRSASSQALAFVGNFGGKKIAKDIGLDQFSIGASESGLSDEQVVNLGKSISEKLSVGYEQSLTGAASIAKATWQLSRRWSLVARTGTINGLNVLYNLRFD</sequence>
<evidence type="ECO:0000313" key="7">
    <source>
        <dbReference type="Proteomes" id="UP000063429"/>
    </source>
</evidence>
<feature type="domain" description="Translocation and assembly module TamB C-terminal" evidence="5">
    <location>
        <begin position="679"/>
        <end position="1027"/>
    </location>
</feature>
<evidence type="ECO:0000313" key="6">
    <source>
        <dbReference type="EMBL" id="AKZ65550.1"/>
    </source>
</evidence>
<dbReference type="EMBL" id="CP011409">
    <property type="protein sequence ID" value="AKZ65550.1"/>
    <property type="molecule type" value="Genomic_DNA"/>
</dbReference>
<reference evidence="7" key="1">
    <citation type="journal article" date="2015" name="Genome Announc.">
        <title>Complete Genome Sequence of Herbaspirillum hiltneri N3 (DSM 17495), Isolated from Surface-Sterilized Wheat Roots.</title>
        <authorList>
            <person name="Guizelini D."/>
            <person name="Saizaki P.M."/>
            <person name="Coimbra N.A."/>
            <person name="Weiss V.A."/>
            <person name="Faoro H."/>
            <person name="Sfeir M.Z."/>
            <person name="Baura V.A."/>
            <person name="Monteiro R.A."/>
            <person name="Chubatsu L.S."/>
            <person name="Souza E.M."/>
            <person name="Cruz L.M."/>
            <person name="Pedrosa F.O."/>
            <person name="Raittz R.T."/>
            <person name="Marchaukoski J.N."/>
            <person name="Steffens M.B."/>
        </authorList>
    </citation>
    <scope>NUCLEOTIDE SEQUENCE [LARGE SCALE GENOMIC DNA]</scope>
    <source>
        <strain evidence="7">N3</strain>
    </source>
</reference>
<evidence type="ECO:0000256" key="1">
    <source>
        <dbReference type="ARBA" id="ARBA00004167"/>
    </source>
</evidence>
<dbReference type="InterPro" id="IPR007452">
    <property type="entry name" value="TamB_C"/>
</dbReference>
<evidence type="ECO:0000256" key="3">
    <source>
        <dbReference type="ARBA" id="ARBA00022989"/>
    </source>
</evidence>
<dbReference type="PANTHER" id="PTHR36985:SF1">
    <property type="entry name" value="TRANSLOCATION AND ASSEMBLY MODULE SUBUNIT TAMB"/>
    <property type="match status" value="1"/>
</dbReference>
<protein>
    <recommendedName>
        <fullName evidence="5">Translocation and assembly module TamB C-terminal domain-containing protein</fullName>
    </recommendedName>
</protein>
<comment type="subcellular location">
    <subcellularLocation>
        <location evidence="1">Membrane</location>
        <topology evidence="1">Single-pass membrane protein</topology>
    </subcellularLocation>
</comment>
<keyword evidence="4" id="KW-0472">Membrane</keyword>
<name>A0ABN4I320_9BURK</name>
<evidence type="ECO:0000256" key="2">
    <source>
        <dbReference type="ARBA" id="ARBA00022692"/>
    </source>
</evidence>
<dbReference type="PANTHER" id="PTHR36985">
    <property type="entry name" value="TRANSLOCATION AND ASSEMBLY MODULE SUBUNIT TAMB"/>
    <property type="match status" value="1"/>
</dbReference>
<keyword evidence="7" id="KW-1185">Reference proteome</keyword>
<evidence type="ECO:0000259" key="5">
    <source>
        <dbReference type="Pfam" id="PF04357"/>
    </source>
</evidence>
<accession>A0ABN4I320</accession>
<gene>
    <name evidence="6" type="ORF">F506_20740</name>
</gene>
<keyword evidence="2" id="KW-0812">Transmembrane</keyword>